<dbReference type="PROSITE" id="PS50309">
    <property type="entry name" value="DC"/>
    <property type="match status" value="1"/>
</dbReference>
<organism evidence="3 4">
    <name type="scientific">Dreissena polymorpha</name>
    <name type="common">Zebra mussel</name>
    <name type="synonym">Mytilus polymorpha</name>
    <dbReference type="NCBI Taxonomy" id="45954"/>
    <lineage>
        <taxon>Eukaryota</taxon>
        <taxon>Metazoa</taxon>
        <taxon>Spiralia</taxon>
        <taxon>Lophotrochozoa</taxon>
        <taxon>Mollusca</taxon>
        <taxon>Bivalvia</taxon>
        <taxon>Autobranchia</taxon>
        <taxon>Heteroconchia</taxon>
        <taxon>Euheterodonta</taxon>
        <taxon>Imparidentia</taxon>
        <taxon>Neoheterodontei</taxon>
        <taxon>Myida</taxon>
        <taxon>Dreissenoidea</taxon>
        <taxon>Dreissenidae</taxon>
        <taxon>Dreissena</taxon>
    </lineage>
</organism>
<evidence type="ECO:0000256" key="1">
    <source>
        <dbReference type="SAM" id="MobiDB-lite"/>
    </source>
</evidence>
<keyword evidence="4" id="KW-1185">Reference proteome</keyword>
<gene>
    <name evidence="3" type="ORF">DPMN_074007</name>
</gene>
<dbReference type="InterPro" id="IPR003533">
    <property type="entry name" value="Doublecortin_dom"/>
</dbReference>
<feature type="region of interest" description="Disordered" evidence="1">
    <location>
        <begin position="145"/>
        <end position="170"/>
    </location>
</feature>
<protein>
    <recommendedName>
        <fullName evidence="2">Doublecortin domain-containing protein</fullName>
    </recommendedName>
</protein>
<evidence type="ECO:0000259" key="2">
    <source>
        <dbReference type="PROSITE" id="PS50309"/>
    </source>
</evidence>
<dbReference type="EMBL" id="JAIWYP010000015">
    <property type="protein sequence ID" value="KAH3699060.1"/>
    <property type="molecule type" value="Genomic_DNA"/>
</dbReference>
<evidence type="ECO:0000313" key="3">
    <source>
        <dbReference type="EMBL" id="KAH3699060.1"/>
    </source>
</evidence>
<comment type="caution">
    <text evidence="3">The sequence shown here is derived from an EMBL/GenBank/DDBJ whole genome shotgun (WGS) entry which is preliminary data.</text>
</comment>
<dbReference type="GO" id="GO:0035556">
    <property type="term" value="P:intracellular signal transduction"/>
    <property type="evidence" value="ECO:0007669"/>
    <property type="project" value="InterPro"/>
</dbReference>
<feature type="compositionally biased region" description="Basic and acidic residues" evidence="1">
    <location>
        <begin position="20"/>
        <end position="30"/>
    </location>
</feature>
<accession>A0A9D4BDP5</accession>
<dbReference type="AlphaFoldDB" id="A0A9D4BDP5"/>
<evidence type="ECO:0000313" key="4">
    <source>
        <dbReference type="Proteomes" id="UP000828390"/>
    </source>
</evidence>
<feature type="region of interest" description="Disordered" evidence="1">
    <location>
        <begin position="1"/>
        <end position="30"/>
    </location>
</feature>
<feature type="compositionally biased region" description="Polar residues" evidence="1">
    <location>
        <begin position="155"/>
        <end position="170"/>
    </location>
</feature>
<feature type="domain" description="Doublecortin" evidence="2">
    <location>
        <begin position="48"/>
        <end position="138"/>
    </location>
</feature>
<sequence>MAELSEEDAHDDYARYQQEPGKRPKDVGGRYELTRPSLRSLQTVIKAKFLTVYTNGEKYIFDKPVQISFKIKTFPKLESLLDEIARSKERINKTLVRYLFKWPSGQLVNEVTDIHEDDETTMYVCSDNMKLYRRGRYGEIDFAGPGGGGSDGSGRNSFESRGNARSNKIC</sequence>
<reference evidence="3" key="1">
    <citation type="journal article" date="2019" name="bioRxiv">
        <title>The Genome of the Zebra Mussel, Dreissena polymorpha: A Resource for Invasive Species Research.</title>
        <authorList>
            <person name="McCartney M.A."/>
            <person name="Auch B."/>
            <person name="Kono T."/>
            <person name="Mallez S."/>
            <person name="Zhang Y."/>
            <person name="Obille A."/>
            <person name="Becker A."/>
            <person name="Abrahante J.E."/>
            <person name="Garbe J."/>
            <person name="Badalamenti J.P."/>
            <person name="Herman A."/>
            <person name="Mangelson H."/>
            <person name="Liachko I."/>
            <person name="Sullivan S."/>
            <person name="Sone E.D."/>
            <person name="Koren S."/>
            <person name="Silverstein K.A.T."/>
            <person name="Beckman K.B."/>
            <person name="Gohl D.M."/>
        </authorList>
    </citation>
    <scope>NUCLEOTIDE SEQUENCE</scope>
    <source>
        <strain evidence="3">Duluth1</strain>
        <tissue evidence="3">Whole animal</tissue>
    </source>
</reference>
<dbReference type="InterPro" id="IPR036572">
    <property type="entry name" value="Doublecortin_dom_sf"/>
</dbReference>
<dbReference type="SUPFAM" id="SSF89837">
    <property type="entry name" value="Doublecortin (DC)"/>
    <property type="match status" value="1"/>
</dbReference>
<dbReference type="Proteomes" id="UP000828390">
    <property type="component" value="Unassembled WGS sequence"/>
</dbReference>
<reference evidence="3" key="2">
    <citation type="submission" date="2020-11" db="EMBL/GenBank/DDBJ databases">
        <authorList>
            <person name="McCartney M.A."/>
            <person name="Auch B."/>
            <person name="Kono T."/>
            <person name="Mallez S."/>
            <person name="Becker A."/>
            <person name="Gohl D.M."/>
            <person name="Silverstein K.A.T."/>
            <person name="Koren S."/>
            <person name="Bechman K.B."/>
            <person name="Herman A."/>
            <person name="Abrahante J.E."/>
            <person name="Garbe J."/>
        </authorList>
    </citation>
    <scope>NUCLEOTIDE SEQUENCE</scope>
    <source>
        <strain evidence="3">Duluth1</strain>
        <tissue evidence="3">Whole animal</tissue>
    </source>
</reference>
<feature type="compositionally biased region" description="Acidic residues" evidence="1">
    <location>
        <begin position="1"/>
        <end position="10"/>
    </location>
</feature>
<proteinExistence type="predicted"/>
<name>A0A9D4BDP5_DREPO</name>
<dbReference type="Gene3D" id="3.10.20.230">
    <property type="entry name" value="Doublecortin domain"/>
    <property type="match status" value="1"/>
</dbReference>